<dbReference type="WBParaSite" id="SMUV_0000227701-mRNA-1">
    <property type="protein sequence ID" value="SMUV_0000227701-mRNA-1"/>
    <property type="gene ID" value="SMUV_0000227701"/>
</dbReference>
<keyword evidence="1" id="KW-0344">Guanine-nucleotide releasing factor</keyword>
<dbReference type="SUPFAM" id="SSF50729">
    <property type="entry name" value="PH domain-like"/>
    <property type="match status" value="1"/>
</dbReference>
<evidence type="ECO:0000313" key="5">
    <source>
        <dbReference type="WBParaSite" id="SMUV_0000227701-mRNA-1"/>
    </source>
</evidence>
<proteinExistence type="predicted"/>
<dbReference type="CDD" id="cd00160">
    <property type="entry name" value="RhoGEF"/>
    <property type="match status" value="1"/>
</dbReference>
<dbReference type="InterPro" id="IPR051336">
    <property type="entry name" value="RhoGEF_Guanine_NuclExch_SF"/>
</dbReference>
<protein>
    <submittedName>
        <fullName evidence="5">DH domain-containing protein</fullName>
    </submittedName>
</protein>
<dbReference type="Gene3D" id="1.20.900.10">
    <property type="entry name" value="Dbl homology (DH) domain"/>
    <property type="match status" value="1"/>
</dbReference>
<dbReference type="Pfam" id="PF00621">
    <property type="entry name" value="RhoGEF"/>
    <property type="match status" value="1"/>
</dbReference>
<reference evidence="5" key="1">
    <citation type="submission" date="2017-02" db="UniProtKB">
        <authorList>
            <consortium name="WormBaseParasite"/>
        </authorList>
    </citation>
    <scope>IDENTIFICATION</scope>
</reference>
<dbReference type="PROSITE" id="PS50010">
    <property type="entry name" value="DH_2"/>
    <property type="match status" value="1"/>
</dbReference>
<name>A0A0N5ADL6_9BILA</name>
<dbReference type="InterPro" id="IPR011993">
    <property type="entry name" value="PH-like_dom_sf"/>
</dbReference>
<evidence type="ECO:0000259" key="3">
    <source>
        <dbReference type="PROSITE" id="PS50010"/>
    </source>
</evidence>
<feature type="region of interest" description="Disordered" evidence="2">
    <location>
        <begin position="352"/>
        <end position="435"/>
    </location>
</feature>
<dbReference type="SMART" id="SM00325">
    <property type="entry name" value="RhoGEF"/>
    <property type="match status" value="1"/>
</dbReference>
<dbReference type="Gene3D" id="2.30.29.30">
    <property type="entry name" value="Pleckstrin-homology domain (PH domain)/Phosphotyrosine-binding domain (PTB)"/>
    <property type="match status" value="1"/>
</dbReference>
<dbReference type="InterPro" id="IPR000219">
    <property type="entry name" value="DH_dom"/>
</dbReference>
<dbReference type="PANTHER" id="PTHR22826">
    <property type="entry name" value="RHO GUANINE EXCHANGE FACTOR-RELATED"/>
    <property type="match status" value="1"/>
</dbReference>
<accession>A0A0N5ADL6</accession>
<dbReference type="SUPFAM" id="SSF48065">
    <property type="entry name" value="DBL homology domain (DH-domain)"/>
    <property type="match status" value="1"/>
</dbReference>
<dbReference type="STRING" id="451379.A0A0N5ADL6"/>
<dbReference type="SMART" id="SM00233">
    <property type="entry name" value="PH"/>
    <property type="match status" value="1"/>
</dbReference>
<feature type="compositionally biased region" description="Polar residues" evidence="2">
    <location>
        <begin position="404"/>
        <end position="435"/>
    </location>
</feature>
<dbReference type="AlphaFoldDB" id="A0A0N5ADL6"/>
<dbReference type="Proteomes" id="UP000046393">
    <property type="component" value="Unplaced"/>
</dbReference>
<dbReference type="Pfam" id="PF22697">
    <property type="entry name" value="SOS1_NGEF_PH"/>
    <property type="match status" value="1"/>
</dbReference>
<dbReference type="InterPro" id="IPR055251">
    <property type="entry name" value="SOS1_NGEF_PH"/>
</dbReference>
<evidence type="ECO:0000256" key="2">
    <source>
        <dbReference type="SAM" id="MobiDB-lite"/>
    </source>
</evidence>
<evidence type="ECO:0000256" key="1">
    <source>
        <dbReference type="ARBA" id="ARBA00022658"/>
    </source>
</evidence>
<organism evidence="4 5">
    <name type="scientific">Syphacia muris</name>
    <dbReference type="NCBI Taxonomy" id="451379"/>
    <lineage>
        <taxon>Eukaryota</taxon>
        <taxon>Metazoa</taxon>
        <taxon>Ecdysozoa</taxon>
        <taxon>Nematoda</taxon>
        <taxon>Chromadorea</taxon>
        <taxon>Rhabditida</taxon>
        <taxon>Spirurina</taxon>
        <taxon>Oxyuridomorpha</taxon>
        <taxon>Oxyuroidea</taxon>
        <taxon>Oxyuridae</taxon>
        <taxon>Syphacia</taxon>
    </lineage>
</organism>
<feature type="compositionally biased region" description="Low complexity" evidence="2">
    <location>
        <begin position="362"/>
        <end position="382"/>
    </location>
</feature>
<dbReference type="GO" id="GO:0005737">
    <property type="term" value="C:cytoplasm"/>
    <property type="evidence" value="ECO:0007669"/>
    <property type="project" value="TreeGrafter"/>
</dbReference>
<dbReference type="InterPro" id="IPR035899">
    <property type="entry name" value="DBL_dom_sf"/>
</dbReference>
<dbReference type="GO" id="GO:0005085">
    <property type="term" value="F:guanyl-nucleotide exchange factor activity"/>
    <property type="evidence" value="ECO:0007669"/>
    <property type="project" value="UniProtKB-KW"/>
</dbReference>
<dbReference type="InterPro" id="IPR001849">
    <property type="entry name" value="PH_domain"/>
</dbReference>
<dbReference type="PANTHER" id="PTHR22826:SF211">
    <property type="entry name" value="LD43457P"/>
    <property type="match status" value="1"/>
</dbReference>
<keyword evidence="4" id="KW-1185">Reference proteome</keyword>
<feature type="domain" description="DH" evidence="3">
    <location>
        <begin position="36"/>
        <end position="217"/>
    </location>
</feature>
<evidence type="ECO:0000313" key="4">
    <source>
        <dbReference type="Proteomes" id="UP000046393"/>
    </source>
</evidence>
<sequence>RQIEVLHEYQSPGPGSQSCEKREALIETTSNERTSIVNFVIAELINTEKTYTRELRSIVEFYIKPFEAAENASLIPPNLRDRSDVVFGNIPELLDFHENFLLADFLRAGDSVADICHCFVDHRSRFLHLYLPYCQNKPLSEAIRRDRVDGSKFFADCQKRAGHPLSLGAYLLKPVQRITKYQLLLKELRRHCSDDVRADVEKALSSMLDLLAQLNAAMHQLHISGFEGDLTMLGPLRLQTECDVYPFKKKTHRLNKVQRRHLFLFDGGILFCKKRAQPVSYAPEYYEHKLCIPTTCLGFAEKSKTSQSRFEIWDESKSEGFAIQPLDESALFRWTSRLIRITGECLADRRSQRPQSWTSTVSNDSTTSARSSSGETTTSIESNGMADPNGNHSQPCQSSSTSSFILSPDSSNSPSRQLSNCERNANTNNESDLLKLRSTSCNEESMDVMETHLNTIVESSSQNELLAAI</sequence>